<dbReference type="Proteomes" id="UP000646548">
    <property type="component" value="Unassembled WGS sequence"/>
</dbReference>
<proteinExistence type="predicted"/>
<evidence type="ECO:0000256" key="2">
    <source>
        <dbReference type="ARBA" id="ARBA00023242"/>
    </source>
</evidence>
<reference evidence="4" key="1">
    <citation type="journal article" name="BMC Genomics">
        <title>Long-read sequencing and de novo genome assembly of marine medaka (Oryzias melastigma).</title>
        <authorList>
            <person name="Liang P."/>
            <person name="Saqib H.S.A."/>
            <person name="Ni X."/>
            <person name="Shen Y."/>
        </authorList>
    </citation>
    <scope>NUCLEOTIDE SEQUENCE</scope>
    <source>
        <strain evidence="4">Bigg-433</strain>
    </source>
</reference>
<name>A0A834BZ34_ORYME</name>
<feature type="compositionally biased region" description="Polar residues" evidence="3">
    <location>
        <begin position="85"/>
        <end position="95"/>
    </location>
</feature>
<comment type="subcellular location">
    <subcellularLocation>
        <location evidence="1">Nucleus</location>
    </subcellularLocation>
</comment>
<feature type="region of interest" description="Disordered" evidence="3">
    <location>
        <begin position="81"/>
        <end position="114"/>
    </location>
</feature>
<accession>A0A834BZ34</accession>
<dbReference type="EMBL" id="WKFB01000537">
    <property type="protein sequence ID" value="KAF6720012.1"/>
    <property type="molecule type" value="Genomic_DNA"/>
</dbReference>
<comment type="caution">
    <text evidence="4">The sequence shown here is derived from an EMBL/GenBank/DDBJ whole genome shotgun (WGS) entry which is preliminary data.</text>
</comment>
<dbReference type="GO" id="GO:0005737">
    <property type="term" value="C:cytoplasm"/>
    <property type="evidence" value="ECO:0007669"/>
    <property type="project" value="TreeGrafter"/>
</dbReference>
<dbReference type="PANTHER" id="PTHR23348">
    <property type="entry name" value="PERIAXIN/AHNAK"/>
    <property type="match status" value="1"/>
</dbReference>
<dbReference type="InterPro" id="IPR052082">
    <property type="entry name" value="Myelin_sheath_structural"/>
</dbReference>
<sequence length="463" mass="49128">MKASDIDVTPPKADLNGPKVDIKAPEADMGKIKLPKINLPKFGGSGPKVTAPEVDANITTPDLDLSLPRADAKLPEANFTAPDVSFTTPNLNFSPPQIKGEVSQPDLNVGADLKGGPTLSTPALDLKSADLNLKAPNLDVSSPDISGNLSAPSIDAKMQKKELKAPDVTVNLQMPTLGLPKADIKGPDAHLKEPEVEVDATLGDFKLPHFNHPYIDLSIPSVLASGDAKLEAPKVSIETPNTSDPALELSAPKLEGAKVDTEVPNVDVSVEKSKTPLFSLPKLNLFGSKSKSPEVDASADLGKEDAHLETEDSNAEIPMFRPHKLPKNTIGSIGEMFQSTLFKADADEKEYVVSKGVKLPIINATAKPGENISVMDMLKSSKEKRNASPSDGKTDADLNITAPSLDIKASTETKDAPLVRGGTFKVEKPESSLNLTAPEILPEKFELGLSNMLGLNVKDSDDN</sequence>
<gene>
    <name evidence="4" type="ORF">FQA47_018893</name>
</gene>
<dbReference type="GO" id="GO:0005634">
    <property type="term" value="C:nucleus"/>
    <property type="evidence" value="ECO:0007669"/>
    <property type="project" value="UniProtKB-SubCell"/>
</dbReference>
<organism evidence="4 5">
    <name type="scientific">Oryzias melastigma</name>
    <name type="common">Marine medaka</name>
    <dbReference type="NCBI Taxonomy" id="30732"/>
    <lineage>
        <taxon>Eukaryota</taxon>
        <taxon>Metazoa</taxon>
        <taxon>Chordata</taxon>
        <taxon>Craniata</taxon>
        <taxon>Vertebrata</taxon>
        <taxon>Euteleostomi</taxon>
        <taxon>Actinopterygii</taxon>
        <taxon>Neopterygii</taxon>
        <taxon>Teleostei</taxon>
        <taxon>Neoteleostei</taxon>
        <taxon>Acanthomorphata</taxon>
        <taxon>Ovalentaria</taxon>
        <taxon>Atherinomorphae</taxon>
        <taxon>Beloniformes</taxon>
        <taxon>Adrianichthyidae</taxon>
        <taxon>Oryziinae</taxon>
        <taxon>Oryzias</taxon>
    </lineage>
</organism>
<evidence type="ECO:0000313" key="4">
    <source>
        <dbReference type="EMBL" id="KAF6720012.1"/>
    </source>
</evidence>
<dbReference type="GO" id="GO:0043484">
    <property type="term" value="P:regulation of RNA splicing"/>
    <property type="evidence" value="ECO:0007669"/>
    <property type="project" value="TreeGrafter"/>
</dbReference>
<evidence type="ECO:0000313" key="5">
    <source>
        <dbReference type="Proteomes" id="UP000646548"/>
    </source>
</evidence>
<feature type="compositionally biased region" description="Basic and acidic residues" evidence="3">
    <location>
        <begin position="380"/>
        <end position="396"/>
    </location>
</feature>
<protein>
    <submittedName>
        <fullName evidence="4">Neuroblast differentiation-associated protein AHNAK</fullName>
    </submittedName>
</protein>
<keyword evidence="2" id="KW-0539">Nucleus</keyword>
<dbReference type="PANTHER" id="PTHR23348:SF16">
    <property type="entry name" value="LEUCINE RICH REPEAT FAMILY PROTEIN"/>
    <property type="match status" value="1"/>
</dbReference>
<feature type="region of interest" description="Disordered" evidence="3">
    <location>
        <begin position="380"/>
        <end position="399"/>
    </location>
</feature>
<evidence type="ECO:0000256" key="1">
    <source>
        <dbReference type="ARBA" id="ARBA00004123"/>
    </source>
</evidence>
<evidence type="ECO:0000256" key="3">
    <source>
        <dbReference type="SAM" id="MobiDB-lite"/>
    </source>
</evidence>
<dbReference type="AlphaFoldDB" id="A0A834BZ34"/>
<feature type="region of interest" description="Disordered" evidence="3">
    <location>
        <begin position="1"/>
        <end position="22"/>
    </location>
</feature>